<comment type="caution">
    <text evidence="1">The sequence shown here is derived from an EMBL/GenBank/DDBJ whole genome shotgun (WGS) entry which is preliminary data.</text>
</comment>
<accession>A0A931G1Y8</accession>
<evidence type="ECO:0000313" key="1">
    <source>
        <dbReference type="EMBL" id="MBG0568453.1"/>
    </source>
</evidence>
<name>A0A931G1Y8_9ACTN</name>
<sequence length="712" mass="76954">MQQLSQASFFTVAVRPARAVYLIAEGSRAGFRRAVQEATTRWGGACEPIVEVSADGSLAGLDTQIVETAGVDGAVNVDVSPDHARATADSLGLDLVPIDDIDRWGKTRYTTHPAALRLSPSTVDGSNGYLIPAADAALWQTAVAGDLTAGHLKDLDRNLLSARRTSFDNEIGEAQLRGQTLLGRTTVSAAEQWASPAPLDSPTIIWLTRSDSVADCVGFWNMRALRSLRFASMPMYLLPEDLSHWSTWPSALHQALRRPGRFTPDVLLMSATVEMEGLDAFASRMGLRRPTDSGIRRFPDGGGATTRTEPFTYLIHDPHALLLFRREYGENVLVDVPVVREQTTLRFASPVPLKAVFSGSKALARITGEPLDGLPRRACVATLVGTNAFWHNGDLQLAIGLRPELRLEFRIPTLAAAATAVLTERTRSHVPSAKGMLGLGLLSDEALEALAEPDVFEAIRQLTTPRGEEIARKLQKLFGKEQPLTFEQKEFAAQFAGRSERTFRSADRLGHGTPQAALAALERLVGIGWAERGFAITCAGCGLTSYLPLTSGSSAGPGRCPACQTGGDYARTDRGLVVNYRLDGRVDHANDQGVLAHLMVIGALKQRYKQTWLLPGIDMTFDDGTLREADVFGVCDGRMVSGEVKMSGASFTADQIEKDIAIAVRIKTDLYVMAATSPIPAEATDLAAARCADAGIELLVLQRDDLRRAEVE</sequence>
<dbReference type="Proteomes" id="UP000598146">
    <property type="component" value="Unassembled WGS sequence"/>
</dbReference>
<protein>
    <submittedName>
        <fullName evidence="1">Uncharacterized protein</fullName>
    </submittedName>
</protein>
<dbReference type="RefSeq" id="WP_196420223.1">
    <property type="nucleotide sequence ID" value="NZ_JADQTO010000038.1"/>
</dbReference>
<keyword evidence="2" id="KW-1185">Reference proteome</keyword>
<evidence type="ECO:0000313" key="2">
    <source>
        <dbReference type="Proteomes" id="UP000598146"/>
    </source>
</evidence>
<reference evidence="1" key="1">
    <citation type="submission" date="2020-11" db="EMBL/GenBank/DDBJ databases">
        <title>Isolation and identification of active actinomycetes.</title>
        <authorList>
            <person name="Sun X."/>
        </authorList>
    </citation>
    <scope>NUCLEOTIDE SEQUENCE</scope>
    <source>
        <strain evidence="1">NEAU-A11</strain>
    </source>
</reference>
<dbReference type="EMBL" id="JADQTO010000038">
    <property type="protein sequence ID" value="MBG0568453.1"/>
    <property type="molecule type" value="Genomic_DNA"/>
</dbReference>
<proteinExistence type="predicted"/>
<dbReference type="AlphaFoldDB" id="A0A931G1Y8"/>
<gene>
    <name evidence="1" type="ORF">I4J89_44220</name>
</gene>
<organism evidence="1 2">
    <name type="scientific">Actinoplanes aureus</name>
    <dbReference type="NCBI Taxonomy" id="2792083"/>
    <lineage>
        <taxon>Bacteria</taxon>
        <taxon>Bacillati</taxon>
        <taxon>Actinomycetota</taxon>
        <taxon>Actinomycetes</taxon>
        <taxon>Micromonosporales</taxon>
        <taxon>Micromonosporaceae</taxon>
        <taxon>Actinoplanes</taxon>
    </lineage>
</organism>